<proteinExistence type="predicted"/>
<dbReference type="Proteomes" id="UP001464891">
    <property type="component" value="Unassembled WGS sequence"/>
</dbReference>
<dbReference type="GO" id="GO:0006508">
    <property type="term" value="P:proteolysis"/>
    <property type="evidence" value="ECO:0007669"/>
    <property type="project" value="UniProtKB-KW"/>
</dbReference>
<dbReference type="InterPro" id="IPR043504">
    <property type="entry name" value="Peptidase_S1_PA_chymotrypsin"/>
</dbReference>
<protein>
    <submittedName>
        <fullName evidence="4">Tetratricopeptide repeat-containing serine protease family protein</fullName>
    </submittedName>
</protein>
<evidence type="ECO:0000313" key="4">
    <source>
        <dbReference type="EMBL" id="MEP0820627.1"/>
    </source>
</evidence>
<dbReference type="PROSITE" id="PS50005">
    <property type="entry name" value="TPR"/>
    <property type="match status" value="1"/>
</dbReference>
<evidence type="ECO:0000256" key="1">
    <source>
        <dbReference type="ARBA" id="ARBA00022737"/>
    </source>
</evidence>
<dbReference type="RefSeq" id="WP_190431010.1">
    <property type="nucleotide sequence ID" value="NZ_JAMPKM010000036.1"/>
</dbReference>
<keyword evidence="4" id="KW-0645">Protease</keyword>
<evidence type="ECO:0000256" key="3">
    <source>
        <dbReference type="PROSITE-ProRule" id="PRU00339"/>
    </source>
</evidence>
<dbReference type="EMBL" id="JAMPKM010000036">
    <property type="protein sequence ID" value="MEP0820627.1"/>
    <property type="molecule type" value="Genomic_DNA"/>
</dbReference>
<sequence>SPKIGQKAYAIGDPKGLERSLSDGIVSRIDGSGLIQFTATASFGSSGGPLLNEDGQVIGIVQGGNPGTNLNFAIPAAAINNLPGRRGLVAQQRQQIGHYTLARNLQFRQGNYQKMLTILNEGIRRYPNNAVLYLNRGTARSSLRDYQGAKSDYSRSIELNPTSLAYSNRAQVYTILKQQQPALEDFTAAITLNQGWGGSNIGAAFYDRGELQVKLGNTKSAISDFKQAAKFYQQIGNSERYRTALDRITLISAP</sequence>
<reference evidence="4 5" key="1">
    <citation type="submission" date="2022-04" db="EMBL/GenBank/DDBJ databases">
        <title>Positive selection, recombination, and allopatry shape intraspecific diversity of widespread and dominant cyanobacteria.</title>
        <authorList>
            <person name="Wei J."/>
            <person name="Shu W."/>
            <person name="Hu C."/>
        </authorList>
    </citation>
    <scope>NUCLEOTIDE SEQUENCE [LARGE SCALE GENOMIC DNA]</scope>
    <source>
        <strain evidence="4 5">GB2-A4</strain>
    </source>
</reference>
<dbReference type="Gene3D" id="1.25.40.10">
    <property type="entry name" value="Tetratricopeptide repeat domain"/>
    <property type="match status" value="2"/>
</dbReference>
<evidence type="ECO:0000256" key="2">
    <source>
        <dbReference type="ARBA" id="ARBA00022803"/>
    </source>
</evidence>
<feature type="repeat" description="TPR" evidence="3">
    <location>
        <begin position="130"/>
        <end position="163"/>
    </location>
</feature>
<accession>A0ABV0JFR3</accession>
<comment type="caution">
    <text evidence="4">The sequence shown here is derived from an EMBL/GenBank/DDBJ whole genome shotgun (WGS) entry which is preliminary data.</text>
</comment>
<dbReference type="GO" id="GO:0008233">
    <property type="term" value="F:peptidase activity"/>
    <property type="evidence" value="ECO:0007669"/>
    <property type="project" value="UniProtKB-KW"/>
</dbReference>
<dbReference type="SUPFAM" id="SSF48452">
    <property type="entry name" value="TPR-like"/>
    <property type="match status" value="1"/>
</dbReference>
<dbReference type="InterPro" id="IPR050498">
    <property type="entry name" value="Ycf3"/>
</dbReference>
<feature type="non-terminal residue" evidence="4">
    <location>
        <position position="1"/>
    </location>
</feature>
<dbReference type="Pfam" id="PF13181">
    <property type="entry name" value="TPR_8"/>
    <property type="match status" value="3"/>
</dbReference>
<dbReference type="InterPro" id="IPR011990">
    <property type="entry name" value="TPR-like_helical_dom_sf"/>
</dbReference>
<keyword evidence="1" id="KW-0677">Repeat</keyword>
<dbReference type="PANTHER" id="PTHR44858">
    <property type="entry name" value="TETRATRICOPEPTIDE REPEAT PROTEIN 6"/>
    <property type="match status" value="1"/>
</dbReference>
<name>A0ABV0JFR3_9CYAN</name>
<dbReference type="InterPro" id="IPR009003">
    <property type="entry name" value="Peptidase_S1_PA"/>
</dbReference>
<dbReference type="SUPFAM" id="SSF50494">
    <property type="entry name" value="Trypsin-like serine proteases"/>
    <property type="match status" value="1"/>
</dbReference>
<gene>
    <name evidence="4" type="ORF">NC998_26405</name>
</gene>
<dbReference type="InterPro" id="IPR019734">
    <property type="entry name" value="TPR_rpt"/>
</dbReference>
<dbReference type="PANTHER" id="PTHR44858:SF1">
    <property type="entry name" value="UDP-N-ACETYLGLUCOSAMINE--PEPTIDE N-ACETYLGLUCOSAMINYLTRANSFERASE SPINDLY-RELATED"/>
    <property type="match status" value="1"/>
</dbReference>
<dbReference type="Pfam" id="PF13365">
    <property type="entry name" value="Trypsin_2"/>
    <property type="match status" value="1"/>
</dbReference>
<dbReference type="Gene3D" id="2.40.10.10">
    <property type="entry name" value="Trypsin-like serine proteases"/>
    <property type="match status" value="1"/>
</dbReference>
<dbReference type="SMART" id="SM00028">
    <property type="entry name" value="TPR"/>
    <property type="match status" value="4"/>
</dbReference>
<keyword evidence="2 3" id="KW-0802">TPR repeat</keyword>
<keyword evidence="5" id="KW-1185">Reference proteome</keyword>
<evidence type="ECO:0000313" key="5">
    <source>
        <dbReference type="Proteomes" id="UP001464891"/>
    </source>
</evidence>
<keyword evidence="4" id="KW-0378">Hydrolase</keyword>
<organism evidence="4 5">
    <name type="scientific">Trichocoleus desertorum GB2-A4</name>
    <dbReference type="NCBI Taxonomy" id="2933944"/>
    <lineage>
        <taxon>Bacteria</taxon>
        <taxon>Bacillati</taxon>
        <taxon>Cyanobacteriota</taxon>
        <taxon>Cyanophyceae</taxon>
        <taxon>Leptolyngbyales</taxon>
        <taxon>Trichocoleusaceae</taxon>
        <taxon>Trichocoleus</taxon>
    </lineage>
</organism>